<dbReference type="PANTHER" id="PTHR38011">
    <property type="entry name" value="DIHYDROFOLATE REDUCTASE FAMILY PROTEIN (AFU_ORTHOLOGUE AFUA_8G06820)"/>
    <property type="match status" value="1"/>
</dbReference>
<evidence type="ECO:0000259" key="1">
    <source>
        <dbReference type="Pfam" id="PF01872"/>
    </source>
</evidence>
<dbReference type="GO" id="GO:0009231">
    <property type="term" value="P:riboflavin biosynthetic process"/>
    <property type="evidence" value="ECO:0007669"/>
    <property type="project" value="InterPro"/>
</dbReference>
<dbReference type="OrthoDB" id="9782335at2"/>
<keyword evidence="3" id="KW-1185">Reference proteome</keyword>
<dbReference type="PANTHER" id="PTHR38011:SF11">
    <property type="entry name" value="2,5-DIAMINO-6-RIBOSYLAMINO-4(3H)-PYRIMIDINONE 5'-PHOSPHATE REDUCTASE"/>
    <property type="match status" value="1"/>
</dbReference>
<feature type="domain" description="Bacterial bifunctional deaminase-reductase C-terminal" evidence="1">
    <location>
        <begin position="9"/>
        <end position="210"/>
    </location>
</feature>
<dbReference type="Proteomes" id="UP000199420">
    <property type="component" value="Unassembled WGS sequence"/>
</dbReference>
<proteinExistence type="predicted"/>
<dbReference type="RefSeq" id="WP_091338886.1">
    <property type="nucleotide sequence ID" value="NZ_FNYC01000004.1"/>
</dbReference>
<sequence length="220" mass="23487">MTNSDAAQRKLVLKMSISLDGFVAGPNGELDWVFRSSSPDSRAWVLDTLRSAGVHLIGSGSYREMAAFWPYSDTPFSASMNELPKVVFSRTGIEDGTRVDRTADADAALTAGRPGIEPSEEVLRSWAAPTVASGDLIEEIHRLKAQQGGPMVAHGGVRFARSLVASGLVDEYRLAIHPVVLGEGQPLFTGLSRPTDLRLLSATPFSAGVVGAVYSPATRF</sequence>
<gene>
    <name evidence="2" type="ORF">SAMN04487997_2157</name>
</gene>
<protein>
    <submittedName>
        <fullName evidence="2">Dihydrofolate reductase</fullName>
    </submittedName>
</protein>
<evidence type="ECO:0000313" key="2">
    <source>
        <dbReference type="EMBL" id="SEJ00250.1"/>
    </source>
</evidence>
<reference evidence="2 3" key="1">
    <citation type="submission" date="2016-10" db="EMBL/GenBank/DDBJ databases">
        <authorList>
            <person name="de Groot N.N."/>
        </authorList>
    </citation>
    <scope>NUCLEOTIDE SEQUENCE [LARGE SCALE GENOMIC DNA]</scope>
    <source>
        <strain evidence="2 3">DSM 26515</strain>
    </source>
</reference>
<dbReference type="Gene3D" id="3.40.430.10">
    <property type="entry name" value="Dihydrofolate Reductase, subunit A"/>
    <property type="match status" value="1"/>
</dbReference>
<accession>A0A1H6VHR3</accession>
<name>A0A1H6VHR3_9GAMM</name>
<dbReference type="EMBL" id="FNYC01000004">
    <property type="protein sequence ID" value="SEJ00250.1"/>
    <property type="molecule type" value="Genomic_DNA"/>
</dbReference>
<evidence type="ECO:0000313" key="3">
    <source>
        <dbReference type="Proteomes" id="UP000199420"/>
    </source>
</evidence>
<dbReference type="AlphaFoldDB" id="A0A1H6VHR3"/>
<dbReference type="Pfam" id="PF01872">
    <property type="entry name" value="RibD_C"/>
    <property type="match status" value="1"/>
</dbReference>
<dbReference type="SUPFAM" id="SSF53597">
    <property type="entry name" value="Dihydrofolate reductase-like"/>
    <property type="match status" value="1"/>
</dbReference>
<dbReference type="STRING" id="529704.SAMN02927913_3073"/>
<dbReference type="GO" id="GO:0008703">
    <property type="term" value="F:5-amino-6-(5-phosphoribosylamino)uracil reductase activity"/>
    <property type="evidence" value="ECO:0007669"/>
    <property type="project" value="InterPro"/>
</dbReference>
<dbReference type="InterPro" id="IPR002734">
    <property type="entry name" value="RibDG_C"/>
</dbReference>
<organism evidence="2 3">
    <name type="scientific">Frateuria terrea</name>
    <dbReference type="NCBI Taxonomy" id="529704"/>
    <lineage>
        <taxon>Bacteria</taxon>
        <taxon>Pseudomonadati</taxon>
        <taxon>Pseudomonadota</taxon>
        <taxon>Gammaproteobacteria</taxon>
        <taxon>Lysobacterales</taxon>
        <taxon>Rhodanobacteraceae</taxon>
        <taxon>Frateuria</taxon>
    </lineage>
</organism>
<dbReference type="InterPro" id="IPR050765">
    <property type="entry name" value="Riboflavin_Biosynth_HTPR"/>
</dbReference>
<dbReference type="InterPro" id="IPR024072">
    <property type="entry name" value="DHFR-like_dom_sf"/>
</dbReference>